<organism evidence="4 6">
    <name type="scientific">Staphylococcus edaphicus</name>
    <dbReference type="NCBI Taxonomy" id="1955013"/>
    <lineage>
        <taxon>Bacteria</taxon>
        <taxon>Bacillati</taxon>
        <taxon>Bacillota</taxon>
        <taxon>Bacilli</taxon>
        <taxon>Bacillales</taxon>
        <taxon>Staphylococcaceae</taxon>
        <taxon>Staphylococcus</taxon>
    </lineage>
</organism>
<keyword evidence="2" id="KW-0520">NAD</keyword>
<evidence type="ECO:0000256" key="1">
    <source>
        <dbReference type="ARBA" id="ARBA00023002"/>
    </source>
</evidence>
<evidence type="ECO:0000256" key="2">
    <source>
        <dbReference type="ARBA" id="ARBA00023027"/>
    </source>
</evidence>
<reference evidence="6" key="2">
    <citation type="submission" date="2017-10" db="EMBL/GenBank/DDBJ databases">
        <title>Staphylococcus edaphicus sp. nov., isolated in Antarctica, harbouring mecC gene and genomic islands essential in adaptation to extreme environment.</title>
        <authorList>
            <person name="Pantucek R."/>
            <person name="Sedlacek I."/>
            <person name="Indrakova A."/>
            <person name="Vrbovska V."/>
            <person name="Maslanova I."/>
            <person name="Kovarovic V."/>
            <person name="Svec P."/>
            <person name="Kralova S."/>
            <person name="Kristofova L."/>
            <person name="Keklakova J."/>
            <person name="Petras P."/>
            <person name="Doskar J."/>
        </authorList>
    </citation>
    <scope>NUCLEOTIDE SEQUENCE [LARGE SCALE GENOMIC DNA]</scope>
    <source>
        <strain evidence="6">CCM 5085</strain>
    </source>
</reference>
<evidence type="ECO:0000313" key="4">
    <source>
        <dbReference type="EMBL" id="PHK49340.1"/>
    </source>
</evidence>
<dbReference type="Proteomes" id="UP000223828">
    <property type="component" value="Unassembled WGS sequence"/>
</dbReference>
<evidence type="ECO:0000259" key="3">
    <source>
        <dbReference type="Pfam" id="PF02826"/>
    </source>
</evidence>
<evidence type="ECO:0000313" key="6">
    <source>
        <dbReference type="Proteomes" id="UP000223828"/>
    </source>
</evidence>
<reference evidence="4" key="3">
    <citation type="submission" date="2017-10" db="EMBL/GenBank/DDBJ databases">
        <authorList>
            <person name="Vrbovska V."/>
            <person name="Kovarovic V."/>
            <person name="Indrakova A."/>
        </authorList>
    </citation>
    <scope>NUCLEOTIDE SEQUENCE</scope>
    <source>
        <strain evidence="4">CCM 8730</strain>
    </source>
</reference>
<name>A0A2C6WJR4_9STAP</name>
<dbReference type="InterPro" id="IPR006140">
    <property type="entry name" value="D-isomer_DH_NAD-bd"/>
</dbReference>
<reference evidence="5" key="4">
    <citation type="submission" date="2022-03" db="EMBL/GenBank/DDBJ databases">
        <title>Complete Genome Sequence of Staphylococcus edaphicus strain CCM 8731.</title>
        <authorList>
            <person name="Rimmer C.O."/>
            <person name="Thomas J.C."/>
        </authorList>
    </citation>
    <scope>NUCLEOTIDE SEQUENCE</scope>
    <source>
        <strain evidence="5">CCM 8731</strain>
    </source>
</reference>
<sequence length="308" mass="35162">MKIKNILIAGQHELDFHPYLKQLEMYHLRFKSIDAISQNDMDWADVYVGFAPNESFDPAKFNWVHTFNAGVNNYLAISGWKDTLLTRTISDFGEKMSTYCLSYILADLQYHARFKAQQKEKVWAVKSPGSLKEQTVTILGTGEIGQKIAEVFSRFGATVNGISNNGEHKSYFNYITNMENATTTLEQSNYIISTLPLTLDTEKLLNQSFFNHLNDVFFINVGRGKVVDTENLLNALNEGKLRYAVLDVFESEPLKEDSELWEREDITITPHISALTDIDNAVSCFYNTLKKIENNESLENQVDFSKGY</sequence>
<keyword evidence="7" id="KW-1185">Reference proteome</keyword>
<dbReference type="CDD" id="cd05300">
    <property type="entry name" value="2-Hacid_dh_1"/>
    <property type="match status" value="1"/>
</dbReference>
<dbReference type="EMBL" id="CP093217">
    <property type="protein sequence ID" value="UQW80495.1"/>
    <property type="molecule type" value="Genomic_DNA"/>
</dbReference>
<gene>
    <name evidence="4" type="ORF">BTJ66_08465</name>
    <name evidence="5" type="ORF">MNY58_07715</name>
</gene>
<dbReference type="InterPro" id="IPR036291">
    <property type="entry name" value="NAD(P)-bd_dom_sf"/>
</dbReference>
<proteinExistence type="predicted"/>
<protein>
    <submittedName>
        <fullName evidence="4">D-2-hydroxyacid dehydrogenase</fullName>
    </submittedName>
</protein>
<dbReference type="AlphaFoldDB" id="A0A2C6WJR4"/>
<dbReference type="SUPFAM" id="SSF51735">
    <property type="entry name" value="NAD(P)-binding Rossmann-fold domains"/>
    <property type="match status" value="1"/>
</dbReference>
<dbReference type="PANTHER" id="PTHR43333:SF1">
    <property type="entry name" value="D-ISOMER SPECIFIC 2-HYDROXYACID DEHYDROGENASE NAD-BINDING DOMAIN-CONTAINING PROTEIN"/>
    <property type="match status" value="1"/>
</dbReference>
<feature type="domain" description="D-isomer specific 2-hydroxyacid dehydrogenase NAD-binding" evidence="3">
    <location>
        <begin position="102"/>
        <end position="273"/>
    </location>
</feature>
<evidence type="ECO:0000313" key="7">
    <source>
        <dbReference type="Proteomes" id="UP001056588"/>
    </source>
</evidence>
<dbReference type="GO" id="GO:0016491">
    <property type="term" value="F:oxidoreductase activity"/>
    <property type="evidence" value="ECO:0007669"/>
    <property type="project" value="UniProtKB-KW"/>
</dbReference>
<keyword evidence="1" id="KW-0560">Oxidoreductase</keyword>
<dbReference type="GO" id="GO:0051287">
    <property type="term" value="F:NAD binding"/>
    <property type="evidence" value="ECO:0007669"/>
    <property type="project" value="InterPro"/>
</dbReference>
<dbReference type="RefSeq" id="WP_099090533.1">
    <property type="nucleotide sequence ID" value="NZ_CP093217.1"/>
</dbReference>
<dbReference type="EMBL" id="MRZN01000013">
    <property type="protein sequence ID" value="PHK49340.1"/>
    <property type="molecule type" value="Genomic_DNA"/>
</dbReference>
<dbReference type="Gene3D" id="3.40.50.720">
    <property type="entry name" value="NAD(P)-binding Rossmann-like Domain"/>
    <property type="match status" value="2"/>
</dbReference>
<dbReference type="Pfam" id="PF02826">
    <property type="entry name" value="2-Hacid_dh_C"/>
    <property type="match status" value="1"/>
</dbReference>
<dbReference type="Proteomes" id="UP001056588">
    <property type="component" value="Chromosome"/>
</dbReference>
<accession>A0A2C6WJR4</accession>
<reference evidence="4" key="1">
    <citation type="journal article" date="2017" name="Appl. Environ. Microbiol.">
        <title>Staphylococcus edaphicus sp. nov., isolated in Antarctica, harbours mecC gene and genomic islands with suspected role in adaptation to extreme environment.</title>
        <authorList>
            <person name="Pantucek R."/>
            <person name="Sedlacek I."/>
            <person name="Indrakova A."/>
            <person name="Vrbovska V."/>
            <person name="Maslanova I."/>
            <person name="Kovarovic V."/>
            <person name="Svec P."/>
            <person name="Kralova S."/>
            <person name="Kristofova L."/>
            <person name="Keklakova J."/>
            <person name="Petras P."/>
            <person name="Doskar J."/>
        </authorList>
    </citation>
    <scope>NUCLEOTIDE SEQUENCE</scope>
    <source>
        <strain evidence="4">CCM 8730</strain>
    </source>
</reference>
<evidence type="ECO:0000313" key="5">
    <source>
        <dbReference type="EMBL" id="UQW80495.1"/>
    </source>
</evidence>
<dbReference type="OrthoDB" id="9805416at2"/>
<dbReference type="PANTHER" id="PTHR43333">
    <property type="entry name" value="2-HACID_DH_C DOMAIN-CONTAINING PROTEIN"/>
    <property type="match status" value="1"/>
</dbReference>